<keyword evidence="10" id="KW-1185">Reference proteome</keyword>
<evidence type="ECO:0000256" key="5">
    <source>
        <dbReference type="ARBA" id="ARBA00023242"/>
    </source>
</evidence>
<dbReference type="Gene3D" id="1.10.10.60">
    <property type="entry name" value="Homeodomain-like"/>
    <property type="match status" value="2"/>
</dbReference>
<proteinExistence type="predicted"/>
<feature type="coiled-coil region" evidence="6">
    <location>
        <begin position="316"/>
        <end position="346"/>
    </location>
</feature>
<dbReference type="GO" id="GO:0005634">
    <property type="term" value="C:nucleus"/>
    <property type="evidence" value="ECO:0007669"/>
    <property type="project" value="UniProtKB-SubCell"/>
</dbReference>
<evidence type="ECO:0000313" key="10">
    <source>
        <dbReference type="Proteomes" id="UP000886520"/>
    </source>
</evidence>
<dbReference type="AlphaFoldDB" id="A0A9D4UFX2"/>
<keyword evidence="2" id="KW-0805">Transcription regulation</keyword>
<reference evidence="9" key="1">
    <citation type="submission" date="2021-01" db="EMBL/GenBank/DDBJ databases">
        <title>Adiantum capillus-veneris genome.</title>
        <authorList>
            <person name="Fang Y."/>
            <person name="Liao Q."/>
        </authorList>
    </citation>
    <scope>NUCLEOTIDE SEQUENCE</scope>
    <source>
        <strain evidence="9">H3</strain>
        <tissue evidence="9">Leaf</tissue>
    </source>
</reference>
<organism evidence="9 10">
    <name type="scientific">Adiantum capillus-veneris</name>
    <name type="common">Maidenhair fern</name>
    <dbReference type="NCBI Taxonomy" id="13818"/>
    <lineage>
        <taxon>Eukaryota</taxon>
        <taxon>Viridiplantae</taxon>
        <taxon>Streptophyta</taxon>
        <taxon>Embryophyta</taxon>
        <taxon>Tracheophyta</taxon>
        <taxon>Polypodiopsida</taxon>
        <taxon>Polypodiidae</taxon>
        <taxon>Polypodiales</taxon>
        <taxon>Pteridineae</taxon>
        <taxon>Pteridaceae</taxon>
        <taxon>Vittarioideae</taxon>
        <taxon>Adiantum</taxon>
    </lineage>
</organism>
<evidence type="ECO:0000256" key="6">
    <source>
        <dbReference type="SAM" id="Coils"/>
    </source>
</evidence>
<keyword evidence="5" id="KW-0539">Nucleus</keyword>
<dbReference type="PROSITE" id="PS50090">
    <property type="entry name" value="MYB_LIKE"/>
    <property type="match status" value="2"/>
</dbReference>
<evidence type="ECO:0000256" key="3">
    <source>
        <dbReference type="ARBA" id="ARBA00023125"/>
    </source>
</evidence>
<accession>A0A9D4UFX2</accession>
<name>A0A9D4UFX2_ADICA</name>
<dbReference type="SMART" id="SM00717">
    <property type="entry name" value="SANT"/>
    <property type="match status" value="2"/>
</dbReference>
<dbReference type="CDD" id="cd12203">
    <property type="entry name" value="GT1"/>
    <property type="match status" value="2"/>
</dbReference>
<evidence type="ECO:0000313" key="9">
    <source>
        <dbReference type="EMBL" id="KAI5066629.1"/>
    </source>
</evidence>
<feature type="domain" description="Myb-like" evidence="8">
    <location>
        <begin position="392"/>
        <end position="456"/>
    </location>
</feature>
<comment type="subcellular location">
    <subcellularLocation>
        <location evidence="1">Nucleus</location>
    </subcellularLocation>
</comment>
<feature type="compositionally biased region" description="Polar residues" evidence="7">
    <location>
        <begin position="39"/>
        <end position="65"/>
    </location>
</feature>
<keyword evidence="6" id="KW-0175">Coiled coil</keyword>
<feature type="region of interest" description="Disordered" evidence="7">
    <location>
        <begin position="1"/>
        <end position="109"/>
    </location>
</feature>
<keyword evidence="3" id="KW-0238">DNA-binding</keyword>
<protein>
    <recommendedName>
        <fullName evidence="8">Myb-like domain-containing protein</fullName>
    </recommendedName>
</protein>
<comment type="caution">
    <text evidence="9">The sequence shown here is derived from an EMBL/GenBank/DDBJ whole genome shotgun (WGS) entry which is preliminary data.</text>
</comment>
<evidence type="ECO:0000256" key="1">
    <source>
        <dbReference type="ARBA" id="ARBA00004123"/>
    </source>
</evidence>
<dbReference type="GO" id="GO:0010468">
    <property type="term" value="P:regulation of gene expression"/>
    <property type="evidence" value="ECO:0007669"/>
    <property type="project" value="UniProtKB-ARBA"/>
</dbReference>
<feature type="domain" description="Myb-like" evidence="8">
    <location>
        <begin position="103"/>
        <end position="167"/>
    </location>
</feature>
<dbReference type="GO" id="GO:0003677">
    <property type="term" value="F:DNA binding"/>
    <property type="evidence" value="ECO:0007669"/>
    <property type="project" value="UniProtKB-KW"/>
</dbReference>
<dbReference type="InterPro" id="IPR044822">
    <property type="entry name" value="Myb_DNA-bind_4"/>
</dbReference>
<dbReference type="Pfam" id="PF13837">
    <property type="entry name" value="Myb_DNA-bind_4"/>
    <property type="match status" value="2"/>
</dbReference>
<keyword evidence="4" id="KW-0804">Transcription</keyword>
<evidence type="ECO:0000256" key="2">
    <source>
        <dbReference type="ARBA" id="ARBA00023015"/>
    </source>
</evidence>
<dbReference type="InterPro" id="IPR001005">
    <property type="entry name" value="SANT/Myb"/>
</dbReference>
<dbReference type="PANTHER" id="PTHR21654:SF84">
    <property type="entry name" value="SI:DKEY-66I24.7"/>
    <property type="match status" value="1"/>
</dbReference>
<dbReference type="EMBL" id="JABFUD020000018">
    <property type="protein sequence ID" value="KAI5066629.1"/>
    <property type="molecule type" value="Genomic_DNA"/>
</dbReference>
<dbReference type="OrthoDB" id="1906727at2759"/>
<evidence type="ECO:0000256" key="7">
    <source>
        <dbReference type="SAM" id="MobiDB-lite"/>
    </source>
</evidence>
<sequence length="520" mass="58814">MIDRGAMDLQCSSKKANNGEEEHQTSSSTEEDTSDQSQNSLTIESTPPSNIPQQFPIDVSSSSPTREGGVLQHVANGILPSQPLQNGSNAEGGITVEDDKKREHKRRSKNWTRAETLKLIKMRTELDERFRRSGKKAMLWEEIALALQKEKFSRDGQQCKDKWEKLTAAYKEVRDGTRERSEHPFFTELDALLSWKSYKKECDGCGDGGDAKRVKFEFSSKPALSSWNQAGASCALNPHLGTIGMVDARFNHGISRVELKELRHSYGVNSTDMNEARRQASLSPRKRSREEVFSSLDCSAVQKLLDSIITRQQSFLKDLLDALDRKERLREQMRHEREEKWRAEERAQRFAFNSAMISLTQRLLGERPPPTAVSMDVVPACMVATTSNGGMCPKKRSKNWKKSEVANLIRIRQEMDSKFVMSTRRAGLWDELGEKLASLGTHRDGKQCREKWDKLMAEYKDVMDGRKDKDESTYFEQLSSIMGKFKDGDAKSSSETTKDDCATDKRNDECAAAAVDGKEA</sequence>
<evidence type="ECO:0000256" key="4">
    <source>
        <dbReference type="ARBA" id="ARBA00023163"/>
    </source>
</evidence>
<gene>
    <name evidence="9" type="ORF">GOP47_0019253</name>
</gene>
<evidence type="ECO:0000259" key="8">
    <source>
        <dbReference type="PROSITE" id="PS50090"/>
    </source>
</evidence>
<dbReference type="PANTHER" id="PTHR21654">
    <property type="entry name" value="FI21293P1"/>
    <property type="match status" value="1"/>
</dbReference>
<dbReference type="Proteomes" id="UP000886520">
    <property type="component" value="Chromosome 18"/>
</dbReference>